<feature type="region of interest" description="Disordered" evidence="1">
    <location>
        <begin position="274"/>
        <end position="294"/>
    </location>
</feature>
<sequence>MVKEFHHKRVTVRKKGRVRGRGQTIIKKGGNLITEETLSRKKKTESGSIQRMKITGMKIFNSVCLCLCNGCPAQARAVTRPGTRIWNLTERPIELQIRVGSILKKGHTLKPGRSKRLRCKAIYKAYMPSSGTGGLYYDEMCQPYVWIHDTVGELGRSRVVKQQYLSLEDLRDFSEIRVVRDHHRGCILEETALPDKMDPESCTSSTINGFVLSSRISPGHLFMEEIVADISNFHGSALHWPSHRTHPSVPLLVLSPTISFLPFKVSIDPHHQRYKSKSFQHSTLPSTKTLPRGG</sequence>
<evidence type="ECO:0000256" key="1">
    <source>
        <dbReference type="SAM" id="MobiDB-lite"/>
    </source>
</evidence>
<reference evidence="2 3" key="1">
    <citation type="submission" date="2021-07" db="EMBL/GenBank/DDBJ databases">
        <title>The Aristolochia fimbriata genome: insights into angiosperm evolution, floral development and chemical biosynthesis.</title>
        <authorList>
            <person name="Jiao Y."/>
        </authorList>
    </citation>
    <scope>NUCLEOTIDE SEQUENCE [LARGE SCALE GENOMIC DNA]</scope>
    <source>
        <strain evidence="2">IBCAS-2021</strain>
        <tissue evidence="2">Leaf</tissue>
    </source>
</reference>
<dbReference type="AlphaFoldDB" id="A0AAV7FDS7"/>
<name>A0AAV7FDS7_ARIFI</name>
<accession>A0AAV7FDS7</accession>
<keyword evidence="3" id="KW-1185">Reference proteome</keyword>
<dbReference type="Proteomes" id="UP000825729">
    <property type="component" value="Unassembled WGS sequence"/>
</dbReference>
<protein>
    <submittedName>
        <fullName evidence="2">Uncharacterized protein</fullName>
    </submittedName>
</protein>
<dbReference type="EMBL" id="JAINDJ010000002">
    <property type="protein sequence ID" value="KAG9457996.1"/>
    <property type="molecule type" value="Genomic_DNA"/>
</dbReference>
<gene>
    <name evidence="2" type="ORF">H6P81_002504</name>
</gene>
<proteinExistence type="predicted"/>
<evidence type="ECO:0000313" key="2">
    <source>
        <dbReference type="EMBL" id="KAG9457996.1"/>
    </source>
</evidence>
<evidence type="ECO:0000313" key="3">
    <source>
        <dbReference type="Proteomes" id="UP000825729"/>
    </source>
</evidence>
<organism evidence="2 3">
    <name type="scientific">Aristolochia fimbriata</name>
    <name type="common">White veined hardy Dutchman's pipe vine</name>
    <dbReference type="NCBI Taxonomy" id="158543"/>
    <lineage>
        <taxon>Eukaryota</taxon>
        <taxon>Viridiplantae</taxon>
        <taxon>Streptophyta</taxon>
        <taxon>Embryophyta</taxon>
        <taxon>Tracheophyta</taxon>
        <taxon>Spermatophyta</taxon>
        <taxon>Magnoliopsida</taxon>
        <taxon>Magnoliidae</taxon>
        <taxon>Piperales</taxon>
        <taxon>Aristolochiaceae</taxon>
        <taxon>Aristolochia</taxon>
    </lineage>
</organism>
<comment type="caution">
    <text evidence="2">The sequence shown here is derived from an EMBL/GenBank/DDBJ whole genome shotgun (WGS) entry which is preliminary data.</text>
</comment>
<feature type="compositionally biased region" description="Polar residues" evidence="1">
    <location>
        <begin position="279"/>
        <end position="294"/>
    </location>
</feature>